<name>A0A644VRC0_9ZZZZ</name>
<dbReference type="InterPro" id="IPR050833">
    <property type="entry name" value="Poly_Biosynth_Transport"/>
</dbReference>
<feature type="transmembrane region" description="Helical" evidence="6">
    <location>
        <begin position="218"/>
        <end position="243"/>
    </location>
</feature>
<accession>A0A644VRC0</accession>
<proteinExistence type="predicted"/>
<dbReference type="InterPro" id="IPR002797">
    <property type="entry name" value="Polysacc_synth"/>
</dbReference>
<dbReference type="AlphaFoldDB" id="A0A644VRC0"/>
<dbReference type="CDD" id="cd13124">
    <property type="entry name" value="MATE_SpoVB_like"/>
    <property type="match status" value="1"/>
</dbReference>
<feature type="transmembrane region" description="Helical" evidence="6">
    <location>
        <begin position="165"/>
        <end position="189"/>
    </location>
</feature>
<dbReference type="PIRSF" id="PIRSF038958">
    <property type="entry name" value="PG_synth_SpoVB"/>
    <property type="match status" value="1"/>
</dbReference>
<dbReference type="PANTHER" id="PTHR30250">
    <property type="entry name" value="PST FAMILY PREDICTED COLANIC ACID TRANSPORTER"/>
    <property type="match status" value="1"/>
</dbReference>
<feature type="transmembrane region" description="Helical" evidence="6">
    <location>
        <begin position="435"/>
        <end position="453"/>
    </location>
</feature>
<feature type="transmembrane region" description="Helical" evidence="6">
    <location>
        <begin position="263"/>
        <end position="287"/>
    </location>
</feature>
<feature type="transmembrane region" description="Helical" evidence="6">
    <location>
        <begin position="367"/>
        <end position="388"/>
    </location>
</feature>
<feature type="transmembrane region" description="Helical" evidence="6">
    <location>
        <begin position="459"/>
        <end position="485"/>
    </location>
</feature>
<dbReference type="PANTHER" id="PTHR30250:SF21">
    <property type="entry name" value="LIPID II FLIPPASE MURJ"/>
    <property type="match status" value="1"/>
</dbReference>
<sequence>MVKIIGSVNRILLSRLLGGEGIGLYQIAYPIYLLMISISAAGIPIAISILVAKRIAKNDYFGAGRVFRISLSLMVITGLIFALALYFIAGWLININVIRDPRAYYALVALTPAVFFATILASFRGYFQGYQMMTPPAVSQIIEQFVRVVVMLILAYWLLPYGLEYAAAGAAFGAVPGSITGLVVLSYFYRKEHLKLRESNKYQVRMPEESVGSIAKSLIMLALPVSCASLMLPVVTGIDMLIVPGRLEAAGFTVVQATTAFGYLAGMALPLVMMGTIPTISLAASVVPAISEAKALGNMNVVRAKGFTAMRLCCMITLPAAVGMWALAQPISLLLYGTRAAAPSIANLSPSIFFLGMHQVSTGILQGVGMTITPMINMFISAALKVFLVWQLTAIPSWNIIGAAWASNINFAVAAGLNIFFLARYTSFRFPVLPLIKITIAAGVMGIFAQLSYQYMLKMLYSNIVCAISAIVLAVIVYAGSLLLLGGFSENELVKIPFVGQKLIKILKWMKVLRRKA</sequence>
<dbReference type="Pfam" id="PF01943">
    <property type="entry name" value="Polysacc_synt"/>
    <property type="match status" value="1"/>
</dbReference>
<dbReference type="EMBL" id="VSSQ01000409">
    <property type="protein sequence ID" value="MPL93938.1"/>
    <property type="molecule type" value="Genomic_DNA"/>
</dbReference>
<reference evidence="7" key="1">
    <citation type="submission" date="2019-08" db="EMBL/GenBank/DDBJ databases">
        <authorList>
            <person name="Kucharzyk K."/>
            <person name="Murdoch R.W."/>
            <person name="Higgins S."/>
            <person name="Loffler F."/>
        </authorList>
    </citation>
    <scope>NUCLEOTIDE SEQUENCE</scope>
</reference>
<protein>
    <submittedName>
        <fullName evidence="7">Uncharacterized protein</fullName>
    </submittedName>
</protein>
<feature type="transmembrane region" description="Helical" evidence="6">
    <location>
        <begin position="308"/>
        <end position="327"/>
    </location>
</feature>
<comment type="subcellular location">
    <subcellularLocation>
        <location evidence="1">Cell membrane</location>
        <topology evidence="1">Multi-pass membrane protein</topology>
    </subcellularLocation>
</comment>
<feature type="transmembrane region" description="Helical" evidence="6">
    <location>
        <begin position="73"/>
        <end position="93"/>
    </location>
</feature>
<evidence type="ECO:0000256" key="2">
    <source>
        <dbReference type="ARBA" id="ARBA00022475"/>
    </source>
</evidence>
<feature type="transmembrane region" description="Helical" evidence="6">
    <location>
        <begin position="400"/>
        <end position="423"/>
    </location>
</feature>
<dbReference type="InterPro" id="IPR024923">
    <property type="entry name" value="PG_synth_SpoVB"/>
</dbReference>
<dbReference type="GO" id="GO:0005886">
    <property type="term" value="C:plasma membrane"/>
    <property type="evidence" value="ECO:0007669"/>
    <property type="project" value="UniProtKB-SubCell"/>
</dbReference>
<evidence type="ECO:0000313" key="7">
    <source>
        <dbReference type="EMBL" id="MPL93938.1"/>
    </source>
</evidence>
<organism evidence="7">
    <name type="scientific">bioreactor metagenome</name>
    <dbReference type="NCBI Taxonomy" id="1076179"/>
    <lineage>
        <taxon>unclassified sequences</taxon>
        <taxon>metagenomes</taxon>
        <taxon>ecological metagenomes</taxon>
    </lineage>
</organism>
<keyword evidence="4 6" id="KW-1133">Transmembrane helix</keyword>
<gene>
    <name evidence="7" type="ORF">SDC9_40086</name>
</gene>
<feature type="transmembrane region" description="Helical" evidence="6">
    <location>
        <begin position="27"/>
        <end position="52"/>
    </location>
</feature>
<evidence type="ECO:0000256" key="4">
    <source>
        <dbReference type="ARBA" id="ARBA00022989"/>
    </source>
</evidence>
<keyword evidence="3 6" id="KW-0812">Transmembrane</keyword>
<feature type="transmembrane region" description="Helical" evidence="6">
    <location>
        <begin position="138"/>
        <end position="159"/>
    </location>
</feature>
<evidence type="ECO:0000256" key="6">
    <source>
        <dbReference type="SAM" id="Phobius"/>
    </source>
</evidence>
<comment type="caution">
    <text evidence="7">The sequence shown here is derived from an EMBL/GenBank/DDBJ whole genome shotgun (WGS) entry which is preliminary data.</text>
</comment>
<evidence type="ECO:0000256" key="5">
    <source>
        <dbReference type="ARBA" id="ARBA00023136"/>
    </source>
</evidence>
<evidence type="ECO:0000256" key="1">
    <source>
        <dbReference type="ARBA" id="ARBA00004651"/>
    </source>
</evidence>
<evidence type="ECO:0000256" key="3">
    <source>
        <dbReference type="ARBA" id="ARBA00022692"/>
    </source>
</evidence>
<keyword evidence="5 6" id="KW-0472">Membrane</keyword>
<feature type="transmembrane region" description="Helical" evidence="6">
    <location>
        <begin position="333"/>
        <end position="355"/>
    </location>
</feature>
<keyword evidence="2" id="KW-1003">Cell membrane</keyword>
<feature type="transmembrane region" description="Helical" evidence="6">
    <location>
        <begin position="105"/>
        <end position="126"/>
    </location>
</feature>